<keyword evidence="3" id="KW-0131">Cell cycle</keyword>
<reference evidence="6" key="1">
    <citation type="submission" date="2022-02" db="EMBL/GenBank/DDBJ databases">
        <authorList>
            <person name="Giguere J D."/>
        </authorList>
    </citation>
    <scope>NUCLEOTIDE SEQUENCE</scope>
    <source>
        <strain evidence="6">CCAP 1055/1</strain>
    </source>
</reference>
<dbReference type="EMBL" id="OU594954">
    <property type="protein sequence ID" value="CAG9280630.1"/>
    <property type="molecule type" value="Genomic_DNA"/>
</dbReference>
<dbReference type="GO" id="GO:0051301">
    <property type="term" value="P:cell division"/>
    <property type="evidence" value="ECO:0007669"/>
    <property type="project" value="UniProtKB-KW"/>
</dbReference>
<keyword evidence="1" id="KW-0132">Cell division</keyword>
<dbReference type="Proteomes" id="UP000836788">
    <property type="component" value="Chromosome 13"/>
</dbReference>
<evidence type="ECO:0000313" key="6">
    <source>
        <dbReference type="EMBL" id="CAG9280630.1"/>
    </source>
</evidence>
<feature type="non-terminal residue" evidence="6">
    <location>
        <position position="64"/>
    </location>
</feature>
<dbReference type="FunFam" id="1.10.472.10:FF:000001">
    <property type="entry name" value="G2/mitotic-specific cyclin"/>
    <property type="match status" value="1"/>
</dbReference>
<accession>A0A8J9S5X5</accession>
<comment type="similarity">
    <text evidence="4">Belongs to the cyclin family.</text>
</comment>
<gene>
    <name evidence="6" type="ORF">PTTT1_LOCUS13934</name>
</gene>
<dbReference type="InterPro" id="IPR013763">
    <property type="entry name" value="Cyclin-like_dom"/>
</dbReference>
<evidence type="ECO:0000256" key="2">
    <source>
        <dbReference type="ARBA" id="ARBA00023127"/>
    </source>
</evidence>
<feature type="domain" description="Cyclin-like" evidence="5">
    <location>
        <begin position="7"/>
        <end position="62"/>
    </location>
</feature>
<dbReference type="InterPro" id="IPR048258">
    <property type="entry name" value="Cyclins_cyclin-box"/>
</dbReference>
<dbReference type="InterPro" id="IPR039361">
    <property type="entry name" value="Cyclin"/>
</dbReference>
<protein>
    <recommendedName>
        <fullName evidence="5">Cyclin-like domain-containing protein</fullName>
    </recommendedName>
</protein>
<dbReference type="PANTHER" id="PTHR10177">
    <property type="entry name" value="CYCLINS"/>
    <property type="match status" value="1"/>
</dbReference>
<keyword evidence="2 4" id="KW-0195">Cyclin</keyword>
<evidence type="ECO:0000259" key="5">
    <source>
        <dbReference type="SMART" id="SM00385"/>
    </source>
</evidence>
<evidence type="ECO:0000256" key="1">
    <source>
        <dbReference type="ARBA" id="ARBA00022618"/>
    </source>
</evidence>
<dbReference type="InterPro" id="IPR036915">
    <property type="entry name" value="Cyclin-like_sf"/>
</dbReference>
<sequence length="64" mass="7579">MRSILVDWLVEVHTKFRLIPETLYLCVNIIDRYLSQVETVRKRLQLVGITAMLIASKYEEIYPP</sequence>
<proteinExistence type="inferred from homology"/>
<name>A0A8J9S5X5_PHATR</name>
<dbReference type="SMART" id="SM00385">
    <property type="entry name" value="CYCLIN"/>
    <property type="match status" value="1"/>
</dbReference>
<dbReference type="Gene3D" id="1.10.472.10">
    <property type="entry name" value="Cyclin-like"/>
    <property type="match status" value="1"/>
</dbReference>
<dbReference type="AlphaFoldDB" id="A0A8J9S5X5"/>
<dbReference type="SUPFAM" id="SSF47954">
    <property type="entry name" value="Cyclin-like"/>
    <property type="match status" value="1"/>
</dbReference>
<dbReference type="InterPro" id="IPR006671">
    <property type="entry name" value="Cyclin_N"/>
</dbReference>
<evidence type="ECO:0000256" key="3">
    <source>
        <dbReference type="ARBA" id="ARBA00023306"/>
    </source>
</evidence>
<dbReference type="Pfam" id="PF00134">
    <property type="entry name" value="Cyclin_N"/>
    <property type="match status" value="1"/>
</dbReference>
<organism evidence="6">
    <name type="scientific">Phaeodactylum tricornutum</name>
    <name type="common">Diatom</name>
    <dbReference type="NCBI Taxonomy" id="2850"/>
    <lineage>
        <taxon>Eukaryota</taxon>
        <taxon>Sar</taxon>
        <taxon>Stramenopiles</taxon>
        <taxon>Ochrophyta</taxon>
        <taxon>Bacillariophyta</taxon>
        <taxon>Bacillariophyceae</taxon>
        <taxon>Bacillariophycidae</taxon>
        <taxon>Naviculales</taxon>
        <taxon>Phaeodactylaceae</taxon>
        <taxon>Phaeodactylum</taxon>
    </lineage>
</organism>
<evidence type="ECO:0000256" key="4">
    <source>
        <dbReference type="RuleBase" id="RU000383"/>
    </source>
</evidence>
<dbReference type="PROSITE" id="PS00292">
    <property type="entry name" value="CYCLINS"/>
    <property type="match status" value="1"/>
</dbReference>